<proteinExistence type="predicted"/>
<sequence>PCHRETYKWQFFLSKEQLKEITLETIKEAVEHGTGKFLSYIERNDSYVVTFSLDGEEFRSTVMKKNFEVISAGICLSGEDRKFDLQSLTGVIKEGQDRDLIHRED</sequence>
<name>X1HZ61_9ZZZZ</name>
<dbReference type="EMBL" id="BARU01030132">
    <property type="protein sequence ID" value="GAH74747.1"/>
    <property type="molecule type" value="Genomic_DNA"/>
</dbReference>
<feature type="non-terminal residue" evidence="1">
    <location>
        <position position="1"/>
    </location>
</feature>
<evidence type="ECO:0000313" key="1">
    <source>
        <dbReference type="EMBL" id="GAH74747.1"/>
    </source>
</evidence>
<accession>X1HZ61</accession>
<comment type="caution">
    <text evidence="1">The sequence shown here is derived from an EMBL/GenBank/DDBJ whole genome shotgun (WGS) entry which is preliminary data.</text>
</comment>
<reference evidence="1" key="1">
    <citation type="journal article" date="2014" name="Front. Microbiol.">
        <title>High frequency of phylogenetically diverse reductive dehalogenase-homologous genes in deep subseafloor sedimentary metagenomes.</title>
        <authorList>
            <person name="Kawai M."/>
            <person name="Futagami T."/>
            <person name="Toyoda A."/>
            <person name="Takaki Y."/>
            <person name="Nishi S."/>
            <person name="Hori S."/>
            <person name="Arai W."/>
            <person name="Tsubouchi T."/>
            <person name="Morono Y."/>
            <person name="Uchiyama I."/>
            <person name="Ito T."/>
            <person name="Fujiyama A."/>
            <person name="Inagaki F."/>
            <person name="Takami H."/>
        </authorList>
    </citation>
    <scope>NUCLEOTIDE SEQUENCE</scope>
    <source>
        <strain evidence="1">Expedition CK06-06</strain>
    </source>
</reference>
<organism evidence="1">
    <name type="scientific">marine sediment metagenome</name>
    <dbReference type="NCBI Taxonomy" id="412755"/>
    <lineage>
        <taxon>unclassified sequences</taxon>
        <taxon>metagenomes</taxon>
        <taxon>ecological metagenomes</taxon>
    </lineage>
</organism>
<protein>
    <submittedName>
        <fullName evidence="1">Uncharacterized protein</fullName>
    </submittedName>
</protein>
<dbReference type="AlphaFoldDB" id="X1HZ61"/>
<gene>
    <name evidence="1" type="ORF">S03H2_47861</name>
</gene>